<name>A0ABQ9WVY8_9EUKA</name>
<sequence>MSALDKKTLSSTDRPYPDCIPFMNWQNNHVKSIHEKAVIYRSLVATVKFQPALDASLEAKAVRFLKNVVTLDDESADAFLFSLGRTSDESLTNFIHSIVVLLSSPSHVITTVAMKMVDSLFIFSSESIQFTLVKADLIPQLINTLNPHSLSFAEAVDIHTCLISRLAEAVWCSTPFGLANLEIEDYDEQKDVRETVFQQVLAPSEKYIRHLCVNRFSIIDGDQSKHFLTLLAQILQTCPYHQPTMDFVLYMPLYLAIPSCLTFFEKEYQIWSFLDDMVDGQREWNNQSDEEQQTWETIERMLRMEGIEDMIEEKLQNDRNGFYGGWLGAKSIEWSNLLGMNLSQLE</sequence>
<comment type="caution">
    <text evidence="1">The sequence shown here is derived from an EMBL/GenBank/DDBJ whole genome shotgun (WGS) entry which is preliminary data.</text>
</comment>
<evidence type="ECO:0000313" key="1">
    <source>
        <dbReference type="EMBL" id="KAK2943658.1"/>
    </source>
</evidence>
<dbReference type="Proteomes" id="UP001281761">
    <property type="component" value="Unassembled WGS sequence"/>
</dbReference>
<keyword evidence="2" id="KW-1185">Reference proteome</keyword>
<organism evidence="1 2">
    <name type="scientific">Blattamonas nauphoetae</name>
    <dbReference type="NCBI Taxonomy" id="2049346"/>
    <lineage>
        <taxon>Eukaryota</taxon>
        <taxon>Metamonada</taxon>
        <taxon>Preaxostyla</taxon>
        <taxon>Oxymonadida</taxon>
        <taxon>Blattamonas</taxon>
    </lineage>
</organism>
<reference evidence="1 2" key="1">
    <citation type="journal article" date="2022" name="bioRxiv">
        <title>Genomics of Preaxostyla Flagellates Illuminates Evolutionary Transitions and the Path Towards Mitochondrial Loss.</title>
        <authorList>
            <person name="Novak L.V.F."/>
            <person name="Treitli S.C."/>
            <person name="Pyrih J."/>
            <person name="Halakuc P."/>
            <person name="Pipaliya S.V."/>
            <person name="Vacek V."/>
            <person name="Brzon O."/>
            <person name="Soukal P."/>
            <person name="Eme L."/>
            <person name="Dacks J.B."/>
            <person name="Karnkowska A."/>
            <person name="Elias M."/>
            <person name="Hampl V."/>
        </authorList>
    </citation>
    <scope>NUCLEOTIDE SEQUENCE [LARGE SCALE GENOMIC DNA]</scope>
    <source>
        <strain evidence="1">NAU3</strain>
        <tissue evidence="1">Gut</tissue>
    </source>
</reference>
<gene>
    <name evidence="1" type="ORF">BLNAU_21406</name>
</gene>
<dbReference type="EMBL" id="JARBJD010000334">
    <property type="protein sequence ID" value="KAK2943658.1"/>
    <property type="molecule type" value="Genomic_DNA"/>
</dbReference>
<protein>
    <submittedName>
        <fullName evidence="1">Uncharacterized protein</fullName>
    </submittedName>
</protein>
<evidence type="ECO:0000313" key="2">
    <source>
        <dbReference type="Proteomes" id="UP001281761"/>
    </source>
</evidence>
<proteinExistence type="predicted"/>
<accession>A0ABQ9WVY8</accession>